<gene>
    <name evidence="2" type="ORF">KUDE01_021986</name>
</gene>
<name>A0AAD9BH46_DISEL</name>
<evidence type="ECO:0000313" key="3">
    <source>
        <dbReference type="Proteomes" id="UP001228049"/>
    </source>
</evidence>
<dbReference type="Gene3D" id="1.20.5.340">
    <property type="match status" value="1"/>
</dbReference>
<keyword evidence="3" id="KW-1185">Reference proteome</keyword>
<dbReference type="InterPro" id="IPR004244">
    <property type="entry name" value="Transposase_22"/>
</dbReference>
<accession>A0AAD9BH46</accession>
<dbReference type="Gene3D" id="3.30.70.1820">
    <property type="entry name" value="L1 transposable element, RRM domain"/>
    <property type="match status" value="1"/>
</dbReference>
<evidence type="ECO:0000256" key="1">
    <source>
        <dbReference type="SAM" id="MobiDB-lite"/>
    </source>
</evidence>
<protein>
    <submittedName>
        <fullName evidence="2">LINE-1 type transposase domain containing protein 1</fullName>
    </submittedName>
</protein>
<sequence length="282" mass="31620">MTRQKKAKTTETEDEEHGEGAQASAPEHASSSSNTDPNILKAMDKITENITNVLNTKIDTVLAGIKDQTTQIQALGAHVCKAEDRIANVETAADSLQSKVTRLEKQVIGMLEHIDDLDNRGRRCNVRLVGLPEEGPDPVRFIEKWLPDYLKMTTRKGRIKLDRAHRSMAPKPGPEQRSRPIILKFHNFADKQLVMNAARKLRSEPGRLAHTGPRISFFNDYSAAVVKERKAFDEIKYRLRKNSIDYALIYPATLKVMINGTERRFDTPEGAAAFAESLDGTN</sequence>
<dbReference type="PANTHER" id="PTHR11505">
    <property type="entry name" value="L1 TRANSPOSABLE ELEMENT-RELATED"/>
    <property type="match status" value="1"/>
</dbReference>
<dbReference type="Proteomes" id="UP001228049">
    <property type="component" value="Unassembled WGS sequence"/>
</dbReference>
<dbReference type="EMBL" id="JASDAP010000022">
    <property type="protein sequence ID" value="KAK1883660.1"/>
    <property type="molecule type" value="Genomic_DNA"/>
</dbReference>
<proteinExistence type="predicted"/>
<reference evidence="2" key="1">
    <citation type="submission" date="2023-04" db="EMBL/GenBank/DDBJ databases">
        <title>Chromosome-level genome of Chaenocephalus aceratus.</title>
        <authorList>
            <person name="Park H."/>
        </authorList>
    </citation>
    <scope>NUCLEOTIDE SEQUENCE</scope>
    <source>
        <strain evidence="2">DE</strain>
        <tissue evidence="2">Muscle</tissue>
    </source>
</reference>
<evidence type="ECO:0000313" key="2">
    <source>
        <dbReference type="EMBL" id="KAK1883660.1"/>
    </source>
</evidence>
<dbReference type="AlphaFoldDB" id="A0AAD9BH46"/>
<organism evidence="2 3">
    <name type="scientific">Dissostichus eleginoides</name>
    <name type="common">Patagonian toothfish</name>
    <name type="synonym">Dissostichus amissus</name>
    <dbReference type="NCBI Taxonomy" id="100907"/>
    <lineage>
        <taxon>Eukaryota</taxon>
        <taxon>Metazoa</taxon>
        <taxon>Chordata</taxon>
        <taxon>Craniata</taxon>
        <taxon>Vertebrata</taxon>
        <taxon>Euteleostomi</taxon>
        <taxon>Actinopterygii</taxon>
        <taxon>Neopterygii</taxon>
        <taxon>Teleostei</taxon>
        <taxon>Neoteleostei</taxon>
        <taxon>Acanthomorphata</taxon>
        <taxon>Eupercaria</taxon>
        <taxon>Perciformes</taxon>
        <taxon>Notothenioidei</taxon>
        <taxon>Nototheniidae</taxon>
        <taxon>Dissostichus</taxon>
    </lineage>
</organism>
<comment type="caution">
    <text evidence="2">The sequence shown here is derived from an EMBL/GenBank/DDBJ whole genome shotgun (WGS) entry which is preliminary data.</text>
</comment>
<feature type="region of interest" description="Disordered" evidence="1">
    <location>
        <begin position="1"/>
        <end position="38"/>
    </location>
</feature>